<comment type="cofactor">
    <cofactor evidence="12">
        <name>Mn(2+)</name>
        <dbReference type="ChEBI" id="CHEBI:29035"/>
    </cofactor>
    <cofactor evidence="12">
        <name>Mg(2+)</name>
        <dbReference type="ChEBI" id="CHEBI:18420"/>
    </cofactor>
    <text evidence="12">Manganese or magnesium. Binds 1 divalent metal ion per monomer in the absence of substrate. May bind a second metal ion after substrate binding.</text>
</comment>
<dbReference type="EC" id="3.1.26.4" evidence="13"/>
<dbReference type="PANTHER" id="PTHR10954">
    <property type="entry name" value="RIBONUCLEASE H2 SUBUNIT A"/>
    <property type="match status" value="1"/>
</dbReference>
<comment type="caution">
    <text evidence="15">The sequence shown here is derived from an EMBL/GenBank/DDBJ whole genome shotgun (WGS) entry which is preliminary data.</text>
</comment>
<feature type="binding site" evidence="12">
    <location>
        <position position="10"/>
    </location>
    <ligand>
        <name>a divalent metal cation</name>
        <dbReference type="ChEBI" id="CHEBI:60240"/>
    </ligand>
</feature>
<proteinExistence type="inferred from homology"/>
<gene>
    <name evidence="15" type="ORF">A2604_00005</name>
</gene>
<keyword evidence="11" id="KW-0464">Manganese</keyword>
<dbReference type="PANTHER" id="PTHR10954:SF18">
    <property type="entry name" value="RIBONUCLEASE HII"/>
    <property type="match status" value="1"/>
</dbReference>
<dbReference type="Proteomes" id="UP000177587">
    <property type="component" value="Unassembled WGS sequence"/>
</dbReference>
<dbReference type="PROSITE" id="PS51975">
    <property type="entry name" value="RNASE_H_2"/>
    <property type="match status" value="1"/>
</dbReference>
<comment type="subcellular location">
    <subcellularLocation>
        <location evidence="4">Cytoplasm</location>
    </subcellularLocation>
</comment>
<keyword evidence="9 12" id="KW-0255">Endonuclease</keyword>
<dbReference type="STRING" id="1798656.A2604_00005"/>
<comment type="catalytic activity">
    <reaction evidence="1 12 13">
        <text>Endonucleolytic cleavage to 5'-phosphomonoester.</text>
        <dbReference type="EC" id="3.1.26.4"/>
    </reaction>
</comment>
<dbReference type="InterPro" id="IPR022898">
    <property type="entry name" value="RNase_HII"/>
</dbReference>
<keyword evidence="6" id="KW-0963">Cytoplasm</keyword>
<protein>
    <recommendedName>
        <fullName evidence="13">Ribonuclease</fullName>
        <ecNumber evidence="13">3.1.26.4</ecNumber>
    </recommendedName>
</protein>
<keyword evidence="10 12" id="KW-0378">Hydrolase</keyword>
<dbReference type="InterPro" id="IPR012337">
    <property type="entry name" value="RNaseH-like_sf"/>
</dbReference>
<evidence type="ECO:0000313" key="15">
    <source>
        <dbReference type="EMBL" id="OGZ03120.1"/>
    </source>
</evidence>
<organism evidence="15 16">
    <name type="scientific">Candidatus Liptonbacteria bacterium RIFOXYD1_FULL_36_11</name>
    <dbReference type="NCBI Taxonomy" id="1798656"/>
    <lineage>
        <taxon>Bacteria</taxon>
        <taxon>Candidatus Liptoniibacteriota</taxon>
    </lineage>
</organism>
<dbReference type="CDD" id="cd07182">
    <property type="entry name" value="RNase_HII_bacteria_HII_like"/>
    <property type="match status" value="1"/>
</dbReference>
<dbReference type="GO" id="GO:0043137">
    <property type="term" value="P:DNA replication, removal of RNA primer"/>
    <property type="evidence" value="ECO:0007669"/>
    <property type="project" value="TreeGrafter"/>
</dbReference>
<evidence type="ECO:0000259" key="14">
    <source>
        <dbReference type="PROSITE" id="PS51975"/>
    </source>
</evidence>
<dbReference type="NCBIfam" id="NF000595">
    <property type="entry name" value="PRK00015.1-3"/>
    <property type="match status" value="1"/>
</dbReference>
<evidence type="ECO:0000256" key="5">
    <source>
        <dbReference type="ARBA" id="ARBA00007383"/>
    </source>
</evidence>
<dbReference type="GO" id="GO:0003723">
    <property type="term" value="F:RNA binding"/>
    <property type="evidence" value="ECO:0007669"/>
    <property type="project" value="UniProtKB-UniRule"/>
</dbReference>
<keyword evidence="7 12" id="KW-0540">Nuclease</keyword>
<evidence type="ECO:0000256" key="9">
    <source>
        <dbReference type="ARBA" id="ARBA00022759"/>
    </source>
</evidence>
<dbReference type="Pfam" id="PF01351">
    <property type="entry name" value="RNase_HII"/>
    <property type="match status" value="1"/>
</dbReference>
<comment type="function">
    <text evidence="3 13">Endonuclease that specifically degrades the RNA of RNA-DNA hybrids.</text>
</comment>
<evidence type="ECO:0000256" key="2">
    <source>
        <dbReference type="ARBA" id="ARBA00001946"/>
    </source>
</evidence>
<evidence type="ECO:0000256" key="1">
    <source>
        <dbReference type="ARBA" id="ARBA00000077"/>
    </source>
</evidence>
<reference evidence="15 16" key="1">
    <citation type="journal article" date="2016" name="Nat. Commun.">
        <title>Thousands of microbial genomes shed light on interconnected biogeochemical processes in an aquifer system.</title>
        <authorList>
            <person name="Anantharaman K."/>
            <person name="Brown C.T."/>
            <person name="Hug L.A."/>
            <person name="Sharon I."/>
            <person name="Castelle C.J."/>
            <person name="Probst A.J."/>
            <person name="Thomas B.C."/>
            <person name="Singh A."/>
            <person name="Wilkins M.J."/>
            <person name="Karaoz U."/>
            <person name="Brodie E.L."/>
            <person name="Williams K.H."/>
            <person name="Hubbard S.S."/>
            <person name="Banfield J.F."/>
        </authorList>
    </citation>
    <scope>NUCLEOTIDE SEQUENCE [LARGE SCALE GENOMIC DNA]</scope>
</reference>
<dbReference type="InterPro" id="IPR036397">
    <property type="entry name" value="RNaseH_sf"/>
</dbReference>
<evidence type="ECO:0000256" key="3">
    <source>
        <dbReference type="ARBA" id="ARBA00004065"/>
    </source>
</evidence>
<evidence type="ECO:0000256" key="4">
    <source>
        <dbReference type="ARBA" id="ARBA00004496"/>
    </source>
</evidence>
<evidence type="ECO:0000256" key="6">
    <source>
        <dbReference type="ARBA" id="ARBA00022490"/>
    </source>
</evidence>
<dbReference type="GO" id="GO:0032299">
    <property type="term" value="C:ribonuclease H2 complex"/>
    <property type="evidence" value="ECO:0007669"/>
    <property type="project" value="TreeGrafter"/>
</dbReference>
<sequence>MAGRYNIGIDEVGRGALAGPVVVAALALRKGFNFNNDLRGRKPPLRDSKKLSRKQRGEWLKYLRSRKDVFFAAARVTPKVIDRINISEAANLAVRRALERLLIKMGKKNTGRVVLDGGLYIKKNKKKVNYLVGNGKRNFKIRTIVKADEKFPEVMLASIFAKVTRDRYMMKKAHKNYPVYGFLNHVGYGTKEHKVALAKYGLSDIHRKSFCRFIAEA</sequence>
<keyword evidence="8 12" id="KW-0479">Metal-binding</keyword>
<evidence type="ECO:0000256" key="12">
    <source>
        <dbReference type="PROSITE-ProRule" id="PRU01319"/>
    </source>
</evidence>
<dbReference type="SUPFAM" id="SSF53098">
    <property type="entry name" value="Ribonuclease H-like"/>
    <property type="match status" value="1"/>
</dbReference>
<dbReference type="InterPro" id="IPR001352">
    <property type="entry name" value="RNase_HII/HIII"/>
</dbReference>
<dbReference type="EMBL" id="MHLG01000029">
    <property type="protein sequence ID" value="OGZ03120.1"/>
    <property type="molecule type" value="Genomic_DNA"/>
</dbReference>
<name>A0A1G2CQV2_9BACT</name>
<feature type="binding site" evidence="12">
    <location>
        <position position="116"/>
    </location>
    <ligand>
        <name>a divalent metal cation</name>
        <dbReference type="ChEBI" id="CHEBI:60240"/>
    </ligand>
</feature>
<evidence type="ECO:0000256" key="7">
    <source>
        <dbReference type="ARBA" id="ARBA00022722"/>
    </source>
</evidence>
<evidence type="ECO:0000256" key="10">
    <source>
        <dbReference type="ARBA" id="ARBA00022801"/>
    </source>
</evidence>
<feature type="binding site" evidence="12">
    <location>
        <position position="11"/>
    </location>
    <ligand>
        <name>a divalent metal cation</name>
        <dbReference type="ChEBI" id="CHEBI:60240"/>
    </ligand>
</feature>
<evidence type="ECO:0000256" key="8">
    <source>
        <dbReference type="ARBA" id="ARBA00022723"/>
    </source>
</evidence>
<accession>A0A1G2CQV2</accession>
<dbReference type="InterPro" id="IPR024567">
    <property type="entry name" value="RNase_HII/HIII_dom"/>
</dbReference>
<dbReference type="GO" id="GO:0006298">
    <property type="term" value="P:mismatch repair"/>
    <property type="evidence" value="ECO:0007669"/>
    <property type="project" value="TreeGrafter"/>
</dbReference>
<evidence type="ECO:0000313" key="16">
    <source>
        <dbReference type="Proteomes" id="UP000177587"/>
    </source>
</evidence>
<dbReference type="Gene3D" id="3.30.420.10">
    <property type="entry name" value="Ribonuclease H-like superfamily/Ribonuclease H"/>
    <property type="match status" value="1"/>
</dbReference>
<dbReference type="GO" id="GO:0046872">
    <property type="term" value="F:metal ion binding"/>
    <property type="evidence" value="ECO:0007669"/>
    <property type="project" value="UniProtKB-KW"/>
</dbReference>
<dbReference type="GO" id="GO:0004523">
    <property type="term" value="F:RNA-DNA hybrid ribonuclease activity"/>
    <property type="evidence" value="ECO:0007669"/>
    <property type="project" value="UniProtKB-UniRule"/>
</dbReference>
<feature type="domain" description="RNase H type-2" evidence="14">
    <location>
        <begin position="4"/>
        <end position="217"/>
    </location>
</feature>
<dbReference type="AlphaFoldDB" id="A0A1G2CQV2"/>
<evidence type="ECO:0000256" key="11">
    <source>
        <dbReference type="ARBA" id="ARBA00023211"/>
    </source>
</evidence>
<evidence type="ECO:0000256" key="13">
    <source>
        <dbReference type="RuleBase" id="RU003515"/>
    </source>
</evidence>
<comment type="similarity">
    <text evidence="5 13">Belongs to the RNase HII family.</text>
</comment>
<comment type="cofactor">
    <cofactor evidence="2">
        <name>Mg(2+)</name>
        <dbReference type="ChEBI" id="CHEBI:18420"/>
    </cofactor>
</comment>
<dbReference type="GO" id="GO:0005737">
    <property type="term" value="C:cytoplasm"/>
    <property type="evidence" value="ECO:0007669"/>
    <property type="project" value="UniProtKB-SubCell"/>
</dbReference>